<protein>
    <submittedName>
        <fullName evidence="4">CRAL/TRIO, amine-terminal domain protein</fullName>
    </submittedName>
</protein>
<dbReference type="InterPro" id="IPR001251">
    <property type="entry name" value="CRAL-TRIO_dom"/>
</dbReference>
<dbReference type="InterPro" id="IPR051026">
    <property type="entry name" value="PI/PC_transfer"/>
</dbReference>
<dbReference type="PANTHER" id="PTHR45657:SF1">
    <property type="entry name" value="CRAL-TRIO DOMAIN-CONTAINING PROTEIN YKL091C-RELATED"/>
    <property type="match status" value="1"/>
</dbReference>
<evidence type="ECO:0000313" key="4">
    <source>
        <dbReference type="EMBL" id="EAR82924.2"/>
    </source>
</evidence>
<feature type="domain" description="CRAL-TRIO" evidence="3">
    <location>
        <begin position="134"/>
        <end position="306"/>
    </location>
</feature>
<dbReference type="PANTHER" id="PTHR45657">
    <property type="entry name" value="CRAL-TRIO DOMAIN-CONTAINING PROTEIN YKL091C-RELATED"/>
    <property type="match status" value="1"/>
</dbReference>
<dbReference type="PROSITE" id="PS50191">
    <property type="entry name" value="CRAL_TRIO"/>
    <property type="match status" value="1"/>
</dbReference>
<evidence type="ECO:0000256" key="1">
    <source>
        <dbReference type="SAM" id="Coils"/>
    </source>
</evidence>
<keyword evidence="1" id="KW-0175">Coiled coil</keyword>
<dbReference type="SMART" id="SM01100">
    <property type="entry name" value="CRAL_TRIO_N"/>
    <property type="match status" value="1"/>
</dbReference>
<dbReference type="HOGENOM" id="CLU_772727_0_0_1"/>
<accession>Q22C83</accession>
<evidence type="ECO:0000313" key="5">
    <source>
        <dbReference type="Proteomes" id="UP000009168"/>
    </source>
</evidence>
<dbReference type="AlphaFoldDB" id="Q22C83"/>
<feature type="coiled-coil region" evidence="1">
    <location>
        <begin position="335"/>
        <end position="362"/>
    </location>
</feature>
<name>Q22C83_TETTS</name>
<organism evidence="4 5">
    <name type="scientific">Tetrahymena thermophila (strain SB210)</name>
    <dbReference type="NCBI Taxonomy" id="312017"/>
    <lineage>
        <taxon>Eukaryota</taxon>
        <taxon>Sar</taxon>
        <taxon>Alveolata</taxon>
        <taxon>Ciliophora</taxon>
        <taxon>Intramacronucleata</taxon>
        <taxon>Oligohymenophorea</taxon>
        <taxon>Hymenostomatida</taxon>
        <taxon>Tetrahymenina</taxon>
        <taxon>Tetrahymenidae</taxon>
        <taxon>Tetrahymena</taxon>
    </lineage>
</organism>
<dbReference type="SUPFAM" id="SSF52087">
    <property type="entry name" value="CRAL/TRIO domain"/>
    <property type="match status" value="1"/>
</dbReference>
<dbReference type="Gene3D" id="3.40.525.10">
    <property type="entry name" value="CRAL-TRIO lipid binding domain"/>
    <property type="match status" value="1"/>
</dbReference>
<dbReference type="InterPro" id="IPR011074">
    <property type="entry name" value="CRAL/TRIO_N_dom"/>
</dbReference>
<dbReference type="CDD" id="cd00170">
    <property type="entry name" value="SEC14"/>
    <property type="match status" value="1"/>
</dbReference>
<sequence length="415" mass="49109">MGCVDSRSQQNDVKTAPTPQSMLHRMELLTSATTLQSESDQETVFNKELDRFLFYFNQSSIIKNEAYQKNIQEMNRLRHENNLDSQFFNNQYLYRFMKARHFDMQKSIKMFKDHLHWRKENKVDTILKDFVFWESDEVQEIYPHGYHKTDKEGRPIYIEIFKNVTFNDLYNLTTQERMKKHYYQNYEQLINKMLPCASIAANKYVGQTLTILDAKDMKLKPMEAKNFVQLVTSFSESNYPEIMGKLYVVNSPLLAQVFWKVISVMLNETIKSKICILGKDYKQKLLENIDKENLPEFLGGESDTQNGALLRKNIGPWNDFGKKIMFPHEDERILRNITQEEKDQLKQDIFNFKNKRQSVQERASQRNSVNQRQSIIKIQQNEANNSLNKSANDNIKNIDYSINILDNLEKEQIPK</sequence>
<dbReference type="RefSeq" id="XP_001030587.2">
    <property type="nucleotide sequence ID" value="XM_001030587.2"/>
</dbReference>
<dbReference type="OrthoDB" id="1434354at2759"/>
<feature type="region of interest" description="Disordered" evidence="2">
    <location>
        <begin position="1"/>
        <end position="20"/>
    </location>
</feature>
<dbReference type="GeneID" id="7831163"/>
<dbReference type="STRING" id="312017.Q22C83"/>
<dbReference type="Proteomes" id="UP000009168">
    <property type="component" value="Unassembled WGS sequence"/>
</dbReference>
<proteinExistence type="predicted"/>
<dbReference type="InterPro" id="IPR036865">
    <property type="entry name" value="CRAL-TRIO_dom_sf"/>
</dbReference>
<evidence type="ECO:0000259" key="3">
    <source>
        <dbReference type="PROSITE" id="PS50191"/>
    </source>
</evidence>
<dbReference type="EMBL" id="GG662550">
    <property type="protein sequence ID" value="EAR82924.2"/>
    <property type="molecule type" value="Genomic_DNA"/>
</dbReference>
<dbReference type="SUPFAM" id="SSF46938">
    <property type="entry name" value="CRAL/TRIO N-terminal domain"/>
    <property type="match status" value="1"/>
</dbReference>
<dbReference type="KEGG" id="tet:TTHERM_01068300"/>
<evidence type="ECO:0000256" key="2">
    <source>
        <dbReference type="SAM" id="MobiDB-lite"/>
    </source>
</evidence>
<dbReference type="Gene3D" id="1.10.8.20">
    <property type="entry name" value="N-terminal domain of phosphatidylinositol transfer protein sec14p"/>
    <property type="match status" value="1"/>
</dbReference>
<dbReference type="SMART" id="SM00516">
    <property type="entry name" value="SEC14"/>
    <property type="match status" value="1"/>
</dbReference>
<dbReference type="Pfam" id="PF00650">
    <property type="entry name" value="CRAL_TRIO"/>
    <property type="match status" value="1"/>
</dbReference>
<reference evidence="5" key="1">
    <citation type="journal article" date="2006" name="PLoS Biol.">
        <title>Macronuclear genome sequence of the ciliate Tetrahymena thermophila, a model eukaryote.</title>
        <authorList>
            <person name="Eisen J.A."/>
            <person name="Coyne R.S."/>
            <person name="Wu M."/>
            <person name="Wu D."/>
            <person name="Thiagarajan M."/>
            <person name="Wortman J.R."/>
            <person name="Badger J.H."/>
            <person name="Ren Q."/>
            <person name="Amedeo P."/>
            <person name="Jones K.M."/>
            <person name="Tallon L.J."/>
            <person name="Delcher A.L."/>
            <person name="Salzberg S.L."/>
            <person name="Silva J.C."/>
            <person name="Haas B.J."/>
            <person name="Majoros W.H."/>
            <person name="Farzad M."/>
            <person name="Carlton J.M."/>
            <person name="Smith R.K. Jr."/>
            <person name="Garg J."/>
            <person name="Pearlman R.E."/>
            <person name="Karrer K.M."/>
            <person name="Sun L."/>
            <person name="Manning G."/>
            <person name="Elde N.C."/>
            <person name="Turkewitz A.P."/>
            <person name="Asai D.J."/>
            <person name="Wilkes D.E."/>
            <person name="Wang Y."/>
            <person name="Cai H."/>
            <person name="Collins K."/>
            <person name="Stewart B.A."/>
            <person name="Lee S.R."/>
            <person name="Wilamowska K."/>
            <person name="Weinberg Z."/>
            <person name="Ruzzo W.L."/>
            <person name="Wloga D."/>
            <person name="Gaertig J."/>
            <person name="Frankel J."/>
            <person name="Tsao C.-C."/>
            <person name="Gorovsky M.A."/>
            <person name="Keeling P.J."/>
            <person name="Waller R.F."/>
            <person name="Patron N.J."/>
            <person name="Cherry J.M."/>
            <person name="Stover N.A."/>
            <person name="Krieger C.J."/>
            <person name="del Toro C."/>
            <person name="Ryder H.F."/>
            <person name="Williamson S.C."/>
            <person name="Barbeau R.A."/>
            <person name="Hamilton E.P."/>
            <person name="Orias E."/>
        </authorList>
    </citation>
    <scope>NUCLEOTIDE SEQUENCE [LARGE SCALE GENOMIC DNA]</scope>
    <source>
        <strain evidence="5">SB210</strain>
    </source>
</reference>
<dbReference type="InterPro" id="IPR036273">
    <property type="entry name" value="CRAL/TRIO_N_dom_sf"/>
</dbReference>
<dbReference type="InParanoid" id="Q22C83"/>
<gene>
    <name evidence="4" type="ORF">TTHERM_01068300</name>
</gene>
<keyword evidence="5" id="KW-1185">Reference proteome</keyword>